<feature type="region of interest" description="Disordered" evidence="1">
    <location>
        <begin position="23"/>
        <end position="100"/>
    </location>
</feature>
<dbReference type="OrthoDB" id="4586814at2759"/>
<sequence>MAALILSVDSATMDSTPIQTADFSVPAINGSHSRSANGYRSSAESHTQPSNMASNGSDKPTNGTNGNTSNAAPTRNEPRPGDYVQWQSLPPGGPLNRWSHTITREHDFPGAQVSSSFPSRQPFISSLSELGPSNRFRLPRNQGERQKCCFGHNSAWRSSLRSW</sequence>
<gene>
    <name evidence="2" type="ORF">CONLIGDRAFT_213519</name>
</gene>
<keyword evidence="3" id="KW-1185">Reference proteome</keyword>
<evidence type="ECO:0000313" key="2">
    <source>
        <dbReference type="EMBL" id="OIW34185.1"/>
    </source>
</evidence>
<dbReference type="EMBL" id="KV875094">
    <property type="protein sequence ID" value="OIW34185.1"/>
    <property type="molecule type" value="Genomic_DNA"/>
</dbReference>
<dbReference type="Proteomes" id="UP000182658">
    <property type="component" value="Unassembled WGS sequence"/>
</dbReference>
<organism evidence="2 3">
    <name type="scientific">Coniochaeta ligniaria NRRL 30616</name>
    <dbReference type="NCBI Taxonomy" id="1408157"/>
    <lineage>
        <taxon>Eukaryota</taxon>
        <taxon>Fungi</taxon>
        <taxon>Dikarya</taxon>
        <taxon>Ascomycota</taxon>
        <taxon>Pezizomycotina</taxon>
        <taxon>Sordariomycetes</taxon>
        <taxon>Sordariomycetidae</taxon>
        <taxon>Coniochaetales</taxon>
        <taxon>Coniochaetaceae</taxon>
        <taxon>Coniochaeta</taxon>
    </lineage>
</organism>
<evidence type="ECO:0000313" key="3">
    <source>
        <dbReference type="Proteomes" id="UP000182658"/>
    </source>
</evidence>
<protein>
    <submittedName>
        <fullName evidence="2">Uncharacterized protein</fullName>
    </submittedName>
</protein>
<feature type="compositionally biased region" description="Polar residues" evidence="1">
    <location>
        <begin position="30"/>
        <end position="59"/>
    </location>
</feature>
<feature type="compositionally biased region" description="Low complexity" evidence="1">
    <location>
        <begin position="60"/>
        <end position="74"/>
    </location>
</feature>
<accession>A0A1J7JLD0</accession>
<name>A0A1J7JLD0_9PEZI</name>
<evidence type="ECO:0000256" key="1">
    <source>
        <dbReference type="SAM" id="MobiDB-lite"/>
    </source>
</evidence>
<dbReference type="InParanoid" id="A0A1J7JLD0"/>
<dbReference type="AlphaFoldDB" id="A0A1J7JLD0"/>
<reference evidence="2 3" key="1">
    <citation type="submission" date="2016-10" db="EMBL/GenBank/DDBJ databases">
        <title>Draft genome sequence of Coniochaeta ligniaria NRRL30616, a lignocellulolytic fungus for bioabatement of inhibitors in plant biomass hydrolysates.</title>
        <authorList>
            <consortium name="DOE Joint Genome Institute"/>
            <person name="Jimenez D.J."/>
            <person name="Hector R.E."/>
            <person name="Riley R."/>
            <person name="Sun H."/>
            <person name="Grigoriev I.V."/>
            <person name="Van Elsas J.D."/>
            <person name="Nichols N.N."/>
        </authorList>
    </citation>
    <scope>NUCLEOTIDE SEQUENCE [LARGE SCALE GENOMIC DNA]</scope>
    <source>
        <strain evidence="2 3">NRRL 30616</strain>
    </source>
</reference>
<dbReference type="STRING" id="1408157.A0A1J7JLD0"/>
<proteinExistence type="predicted"/>